<feature type="transmembrane region" description="Helical" evidence="1">
    <location>
        <begin position="421"/>
        <end position="441"/>
    </location>
</feature>
<reference evidence="2" key="2">
    <citation type="submission" date="2023-05" db="EMBL/GenBank/DDBJ databases">
        <authorList>
            <consortium name="Lawrence Berkeley National Laboratory"/>
            <person name="Steindorff A."/>
            <person name="Hensen N."/>
            <person name="Bonometti L."/>
            <person name="Westerberg I."/>
            <person name="Brannstrom I.O."/>
            <person name="Guillou S."/>
            <person name="Cros-Aarteil S."/>
            <person name="Calhoun S."/>
            <person name="Haridas S."/>
            <person name="Kuo A."/>
            <person name="Mondo S."/>
            <person name="Pangilinan J."/>
            <person name="Riley R."/>
            <person name="Labutti K."/>
            <person name="Andreopoulos B."/>
            <person name="Lipzen A."/>
            <person name="Chen C."/>
            <person name="Yanf M."/>
            <person name="Daum C."/>
            <person name="Ng V."/>
            <person name="Clum A."/>
            <person name="Ohm R."/>
            <person name="Martin F."/>
            <person name="Silar P."/>
            <person name="Natvig D."/>
            <person name="Lalanne C."/>
            <person name="Gautier V."/>
            <person name="Ament-Velasquez S.L."/>
            <person name="Kruys A."/>
            <person name="Hutchinson M.I."/>
            <person name="Powell A.J."/>
            <person name="Barry K."/>
            <person name="Miller A.N."/>
            <person name="Grigoriev I.V."/>
            <person name="Debuchy R."/>
            <person name="Gladieux P."/>
            <person name="Thoren M.H."/>
            <person name="Johannesson H."/>
        </authorList>
    </citation>
    <scope>NUCLEOTIDE SEQUENCE</scope>
    <source>
        <strain evidence="2">PSN243</strain>
    </source>
</reference>
<organism evidence="2 3">
    <name type="scientific">Podospora aff. communis PSN243</name>
    <dbReference type="NCBI Taxonomy" id="3040156"/>
    <lineage>
        <taxon>Eukaryota</taxon>
        <taxon>Fungi</taxon>
        <taxon>Dikarya</taxon>
        <taxon>Ascomycota</taxon>
        <taxon>Pezizomycotina</taxon>
        <taxon>Sordariomycetes</taxon>
        <taxon>Sordariomycetidae</taxon>
        <taxon>Sordariales</taxon>
        <taxon>Podosporaceae</taxon>
        <taxon>Podospora</taxon>
    </lineage>
</organism>
<evidence type="ECO:0000256" key="1">
    <source>
        <dbReference type="SAM" id="Phobius"/>
    </source>
</evidence>
<keyword evidence="3" id="KW-1185">Reference proteome</keyword>
<proteinExistence type="predicted"/>
<dbReference type="EMBL" id="MU865967">
    <property type="protein sequence ID" value="KAK4445262.1"/>
    <property type="molecule type" value="Genomic_DNA"/>
</dbReference>
<dbReference type="PANTHER" id="PTHR35043">
    <property type="entry name" value="TRANSCRIPTION FACTOR DOMAIN-CONTAINING PROTEIN"/>
    <property type="match status" value="1"/>
</dbReference>
<reference evidence="2" key="1">
    <citation type="journal article" date="2023" name="Mol. Phylogenet. Evol.">
        <title>Genome-scale phylogeny and comparative genomics of the fungal order Sordariales.</title>
        <authorList>
            <person name="Hensen N."/>
            <person name="Bonometti L."/>
            <person name="Westerberg I."/>
            <person name="Brannstrom I.O."/>
            <person name="Guillou S."/>
            <person name="Cros-Aarteil S."/>
            <person name="Calhoun S."/>
            <person name="Haridas S."/>
            <person name="Kuo A."/>
            <person name="Mondo S."/>
            <person name="Pangilinan J."/>
            <person name="Riley R."/>
            <person name="LaButti K."/>
            <person name="Andreopoulos B."/>
            <person name="Lipzen A."/>
            <person name="Chen C."/>
            <person name="Yan M."/>
            <person name="Daum C."/>
            <person name="Ng V."/>
            <person name="Clum A."/>
            <person name="Steindorff A."/>
            <person name="Ohm R.A."/>
            <person name="Martin F."/>
            <person name="Silar P."/>
            <person name="Natvig D.O."/>
            <person name="Lalanne C."/>
            <person name="Gautier V."/>
            <person name="Ament-Velasquez S.L."/>
            <person name="Kruys A."/>
            <person name="Hutchinson M.I."/>
            <person name="Powell A.J."/>
            <person name="Barry K."/>
            <person name="Miller A.N."/>
            <person name="Grigoriev I.V."/>
            <person name="Debuchy R."/>
            <person name="Gladieux P."/>
            <person name="Hiltunen Thoren M."/>
            <person name="Johannesson H."/>
        </authorList>
    </citation>
    <scope>NUCLEOTIDE SEQUENCE</scope>
    <source>
        <strain evidence="2">PSN243</strain>
    </source>
</reference>
<keyword evidence="1" id="KW-0812">Transmembrane</keyword>
<comment type="caution">
    <text evidence="2">The sequence shown here is derived from an EMBL/GenBank/DDBJ whole genome shotgun (WGS) entry which is preliminary data.</text>
</comment>
<feature type="transmembrane region" description="Helical" evidence="1">
    <location>
        <begin position="495"/>
        <end position="518"/>
    </location>
</feature>
<feature type="transmembrane region" description="Helical" evidence="1">
    <location>
        <begin position="453"/>
        <end position="474"/>
    </location>
</feature>
<gene>
    <name evidence="2" type="ORF">QBC34DRAFT_333429</name>
</gene>
<dbReference type="PANTHER" id="PTHR35043:SF7">
    <property type="entry name" value="TRANSCRIPTION FACTOR DOMAIN-CONTAINING PROTEIN"/>
    <property type="match status" value="1"/>
</dbReference>
<feature type="transmembrane region" description="Helical" evidence="1">
    <location>
        <begin position="339"/>
        <end position="357"/>
    </location>
</feature>
<evidence type="ECO:0000313" key="3">
    <source>
        <dbReference type="Proteomes" id="UP001321760"/>
    </source>
</evidence>
<evidence type="ECO:0000313" key="2">
    <source>
        <dbReference type="EMBL" id="KAK4445262.1"/>
    </source>
</evidence>
<sequence length="546" mass="60891">MGLFFDVQCDPLPEHPVLVSSPKIRGTYSIVWTCLSVVLLCTWTVLHLNVPIETEETKGFRGWLRRKAYLTTRATWWFLVALVAPELIACAEVVKRLAARHNVKETNRFRGEKERENNQVAEWSLSHAFLANMGGFAITFKHCEPPPVHDAATGSSTSRDITAAPSTLPGDEKGLLKSNVSQQVVEIKHPLGKRFDLPVADQNNSDKLAFLFRLRTLGTTLWHRDLEDSEAAKHNAKFVQSCVRDETRETLAKTGHSPTSFYDSVMGLRGHTWVLEGSQLLKAAELGIIDLPTVRTAEIEDRSKSDNITTALALGQSLWFGVQLLFRAVQDLPTTQLEALTFGFVICSAISFAMVWGKPKNVNTRIEIRAIRCPESVDEVRGIAIKGGIPQWFRRSPANINNDTVHACGFKHLKSSIGPSLPMHIAGCTIALIFGAVHFMAWFYQFPTPQEQFLWRIACIVLVALPLPISALMLCAQALRLASPKTDRKAKLVKLMPWLVDGVVILMDTIYVAARLFIMVEAARSLFFLPREAYTTTAAWDIPHIG</sequence>
<dbReference type="AlphaFoldDB" id="A0AAV9GAR9"/>
<protein>
    <submittedName>
        <fullName evidence="2">Uncharacterized protein</fullName>
    </submittedName>
</protein>
<keyword evidence="1" id="KW-0472">Membrane</keyword>
<keyword evidence="1" id="KW-1133">Transmembrane helix</keyword>
<name>A0AAV9GAR9_9PEZI</name>
<accession>A0AAV9GAR9</accession>
<dbReference type="Proteomes" id="UP001321760">
    <property type="component" value="Unassembled WGS sequence"/>
</dbReference>